<sequence>MKKLVYLILMLVINMVLWVLCEEKLNSFMDCQICNELAKSYNEINEWKYVPLVHRFILFDLNDKIAVENFLYTNLCEGMQMWSKELCDSFWESLQSINLKSNSSKIQLTASNNTTSTGSNNIALFGVVALGLETSITDIYVQL</sequence>
<dbReference type="KEGG" id="dpp:DICPUDRAFT_152473"/>
<feature type="signal peptide" evidence="1">
    <location>
        <begin position="1"/>
        <end position="21"/>
    </location>
</feature>
<protein>
    <recommendedName>
        <fullName evidence="4">Saposin B-type domain-containing protein</fullName>
    </recommendedName>
</protein>
<dbReference type="GeneID" id="10501670"/>
<feature type="chain" id="PRO_5003263711" description="Saposin B-type domain-containing protein" evidence="1">
    <location>
        <begin position="22"/>
        <end position="143"/>
    </location>
</feature>
<dbReference type="InParanoid" id="F0ZLG2"/>
<gene>
    <name evidence="2" type="ORF">DICPUDRAFT_152473</name>
</gene>
<dbReference type="VEuPathDB" id="AmoebaDB:DICPUDRAFT_152473"/>
<evidence type="ECO:0000313" key="2">
    <source>
        <dbReference type="EMBL" id="EGC35215.1"/>
    </source>
</evidence>
<reference evidence="3" key="1">
    <citation type="journal article" date="2011" name="Genome Biol.">
        <title>Comparative genomics of the social amoebae Dictyostelium discoideum and Dictyostelium purpureum.</title>
        <authorList>
            <consortium name="US DOE Joint Genome Institute (JGI-PGF)"/>
            <person name="Sucgang R."/>
            <person name="Kuo A."/>
            <person name="Tian X."/>
            <person name="Salerno W."/>
            <person name="Parikh A."/>
            <person name="Feasley C.L."/>
            <person name="Dalin E."/>
            <person name="Tu H."/>
            <person name="Huang E."/>
            <person name="Barry K."/>
            <person name="Lindquist E."/>
            <person name="Shapiro H."/>
            <person name="Bruce D."/>
            <person name="Schmutz J."/>
            <person name="Salamov A."/>
            <person name="Fey P."/>
            <person name="Gaudet P."/>
            <person name="Anjard C."/>
            <person name="Babu M.M."/>
            <person name="Basu S."/>
            <person name="Bushmanova Y."/>
            <person name="van der Wel H."/>
            <person name="Katoh-Kurasawa M."/>
            <person name="Dinh C."/>
            <person name="Coutinho P.M."/>
            <person name="Saito T."/>
            <person name="Elias M."/>
            <person name="Schaap P."/>
            <person name="Kay R.R."/>
            <person name="Henrissat B."/>
            <person name="Eichinger L."/>
            <person name="Rivero F."/>
            <person name="Putnam N.H."/>
            <person name="West C.M."/>
            <person name="Loomis W.F."/>
            <person name="Chisholm R.L."/>
            <person name="Shaulsky G."/>
            <person name="Strassmann J.E."/>
            <person name="Queller D.C."/>
            <person name="Kuspa A."/>
            <person name="Grigoriev I.V."/>
        </authorList>
    </citation>
    <scope>NUCLEOTIDE SEQUENCE [LARGE SCALE GENOMIC DNA]</scope>
    <source>
        <strain evidence="3">QSDP1</strain>
    </source>
</reference>
<name>F0ZLG2_DICPU</name>
<dbReference type="Proteomes" id="UP000001064">
    <property type="component" value="Unassembled WGS sequence"/>
</dbReference>
<accession>F0ZLG2</accession>
<evidence type="ECO:0000313" key="3">
    <source>
        <dbReference type="Proteomes" id="UP000001064"/>
    </source>
</evidence>
<evidence type="ECO:0008006" key="4">
    <source>
        <dbReference type="Google" id="ProtNLM"/>
    </source>
</evidence>
<dbReference type="AlphaFoldDB" id="F0ZLG2"/>
<proteinExistence type="predicted"/>
<keyword evidence="3" id="KW-1185">Reference proteome</keyword>
<keyword evidence="1" id="KW-0732">Signal</keyword>
<dbReference type="RefSeq" id="XP_003288253.1">
    <property type="nucleotide sequence ID" value="XM_003288205.1"/>
</dbReference>
<dbReference type="EMBL" id="GL871067">
    <property type="protein sequence ID" value="EGC35215.1"/>
    <property type="molecule type" value="Genomic_DNA"/>
</dbReference>
<organism evidence="2 3">
    <name type="scientific">Dictyostelium purpureum</name>
    <name type="common">Slime mold</name>
    <dbReference type="NCBI Taxonomy" id="5786"/>
    <lineage>
        <taxon>Eukaryota</taxon>
        <taxon>Amoebozoa</taxon>
        <taxon>Evosea</taxon>
        <taxon>Eumycetozoa</taxon>
        <taxon>Dictyostelia</taxon>
        <taxon>Dictyosteliales</taxon>
        <taxon>Dictyosteliaceae</taxon>
        <taxon>Dictyostelium</taxon>
    </lineage>
</organism>
<evidence type="ECO:0000256" key="1">
    <source>
        <dbReference type="SAM" id="SignalP"/>
    </source>
</evidence>